<evidence type="ECO:0000313" key="3">
    <source>
        <dbReference type="EMBL" id="ATB31974.1"/>
    </source>
</evidence>
<name>A0A250IJK0_9BACT</name>
<dbReference type="GO" id="GO:0016757">
    <property type="term" value="F:glycosyltransferase activity"/>
    <property type="evidence" value="ECO:0007669"/>
    <property type="project" value="InterPro"/>
</dbReference>
<dbReference type="SUPFAM" id="SSF53756">
    <property type="entry name" value="UDP-Glycosyltransferase/glycogen phosphorylase"/>
    <property type="match status" value="1"/>
</dbReference>
<feature type="domain" description="Glycosyltransferase subfamily 4-like N-terminal" evidence="2">
    <location>
        <begin position="15"/>
        <end position="185"/>
    </location>
</feature>
<dbReference type="RefSeq" id="WP_095980233.1">
    <property type="nucleotide sequence ID" value="NZ_CP022163.1"/>
</dbReference>
<dbReference type="Proteomes" id="UP000217289">
    <property type="component" value="Chromosome"/>
</dbReference>
<evidence type="ECO:0000259" key="1">
    <source>
        <dbReference type="Pfam" id="PF00534"/>
    </source>
</evidence>
<dbReference type="InterPro" id="IPR001296">
    <property type="entry name" value="Glyco_trans_1"/>
</dbReference>
<dbReference type="InterPro" id="IPR050194">
    <property type="entry name" value="Glycosyltransferase_grp1"/>
</dbReference>
<sequence>MSDRLNLAITCFPTFGGSGMVATEIGLAMADRGHRVHFIARDLPVRLHGMTRKVVFHEVAESDYPALAHSGTYPLALASKMIEVASYEPLDILHVHYAVPHATAAWMAREVLGDKAPRIVTTLHGTDTTLVGIDPTYLPITRFSILRSDAVTTPSAFLRRATWEGFGIPPETFPIDVIPNFVDTDCYAPIRDRAHLRQLFSDLGDDEPVLLHVSNFRPVKRIGDVVSVFAGVHRERPCRLVMIGDGPERSPAERRVRELGLEDRVAFLGKQERFVELLAAADVFLLPSEQESFGLAALEALSCGIPVVASDVGGIPEQIEHGVWGYLAPVGDVEAMARHVLSLVRDPERWRLFSRNARQHVLERFQLAPAIDRYEAIYRRLLAGTSPR</sequence>
<evidence type="ECO:0000259" key="2">
    <source>
        <dbReference type="Pfam" id="PF13439"/>
    </source>
</evidence>
<dbReference type="NCBIfam" id="TIGR03999">
    <property type="entry name" value="thiol_BshA"/>
    <property type="match status" value="1"/>
</dbReference>
<dbReference type="Pfam" id="PF13439">
    <property type="entry name" value="Glyco_transf_4"/>
    <property type="match status" value="1"/>
</dbReference>
<dbReference type="OrthoDB" id="9803091at2"/>
<organism evidence="3 4">
    <name type="scientific">Melittangium boletus DSM 14713</name>
    <dbReference type="NCBI Taxonomy" id="1294270"/>
    <lineage>
        <taxon>Bacteria</taxon>
        <taxon>Pseudomonadati</taxon>
        <taxon>Myxococcota</taxon>
        <taxon>Myxococcia</taxon>
        <taxon>Myxococcales</taxon>
        <taxon>Cystobacterineae</taxon>
        <taxon>Archangiaceae</taxon>
        <taxon>Melittangium</taxon>
    </lineage>
</organism>
<accession>A0A250IJK0</accession>
<evidence type="ECO:0000313" key="4">
    <source>
        <dbReference type="Proteomes" id="UP000217289"/>
    </source>
</evidence>
<dbReference type="GO" id="GO:0071793">
    <property type="term" value="P:bacillithiol biosynthetic process"/>
    <property type="evidence" value="ECO:0007669"/>
    <property type="project" value="InterPro"/>
</dbReference>
<dbReference type="PANTHER" id="PTHR45947:SF3">
    <property type="entry name" value="SULFOQUINOVOSYL TRANSFERASE SQD2"/>
    <property type="match status" value="1"/>
</dbReference>
<dbReference type="InterPro" id="IPR028098">
    <property type="entry name" value="Glyco_trans_4-like_N"/>
</dbReference>
<dbReference type="PANTHER" id="PTHR45947">
    <property type="entry name" value="SULFOQUINOVOSYL TRANSFERASE SQD2"/>
    <property type="match status" value="1"/>
</dbReference>
<reference evidence="3 4" key="1">
    <citation type="submission" date="2017-06" db="EMBL/GenBank/DDBJ databases">
        <authorList>
            <person name="Kim H.J."/>
            <person name="Triplett B.A."/>
        </authorList>
    </citation>
    <scope>NUCLEOTIDE SEQUENCE [LARGE SCALE GENOMIC DNA]</scope>
    <source>
        <strain evidence="3 4">DSM 14713</strain>
    </source>
</reference>
<dbReference type="Gene3D" id="3.40.50.2000">
    <property type="entry name" value="Glycogen Phosphorylase B"/>
    <property type="match status" value="2"/>
</dbReference>
<gene>
    <name evidence="3" type="ORF">MEBOL_005446</name>
</gene>
<dbReference type="KEGG" id="mbd:MEBOL_005446"/>
<dbReference type="Pfam" id="PF00534">
    <property type="entry name" value="Glycos_transf_1"/>
    <property type="match status" value="1"/>
</dbReference>
<dbReference type="EMBL" id="CP022163">
    <property type="protein sequence ID" value="ATB31974.1"/>
    <property type="molecule type" value="Genomic_DNA"/>
</dbReference>
<feature type="domain" description="Glycosyl transferase family 1" evidence="1">
    <location>
        <begin position="204"/>
        <end position="359"/>
    </location>
</feature>
<dbReference type="InterPro" id="IPR023881">
    <property type="entry name" value="Thiol_BshA"/>
</dbReference>
<keyword evidence="4" id="KW-1185">Reference proteome</keyword>
<protein>
    <submittedName>
        <fullName evidence="3">N-acetyl-alpha-D-glucosaminyl L-malate synthase BshA</fullName>
    </submittedName>
</protein>
<dbReference type="AlphaFoldDB" id="A0A250IJK0"/>
<proteinExistence type="predicted"/>